<name>A0A2K1KNJ1_PHYPA</name>
<organism evidence="8">
    <name type="scientific">Physcomitrium patens</name>
    <name type="common">Spreading-leaved earth moss</name>
    <name type="synonym">Physcomitrella patens</name>
    <dbReference type="NCBI Taxonomy" id="3218"/>
    <lineage>
        <taxon>Eukaryota</taxon>
        <taxon>Viridiplantae</taxon>
        <taxon>Streptophyta</taxon>
        <taxon>Embryophyta</taxon>
        <taxon>Bryophyta</taxon>
        <taxon>Bryophytina</taxon>
        <taxon>Bryopsida</taxon>
        <taxon>Funariidae</taxon>
        <taxon>Funariales</taxon>
        <taxon>Funariaceae</taxon>
        <taxon>Physcomitrium</taxon>
    </lineage>
</organism>
<dbReference type="Gramene" id="Pp3c4_15100V3.2">
    <property type="protein sequence ID" value="Pp3c4_15100V3.2"/>
    <property type="gene ID" value="Pp3c4_15100"/>
</dbReference>
<dbReference type="Proteomes" id="UP000006727">
    <property type="component" value="Chromosome 4"/>
</dbReference>
<comment type="similarity">
    <text evidence="2">Belongs to the methyltransferase superfamily.</text>
</comment>
<dbReference type="GO" id="GO:0016020">
    <property type="term" value="C:membrane"/>
    <property type="evidence" value="ECO:0007669"/>
    <property type="project" value="UniProtKB-SubCell"/>
</dbReference>
<dbReference type="AlphaFoldDB" id="A0A2K1KNJ1"/>
<feature type="region of interest" description="Disordered" evidence="6">
    <location>
        <begin position="15"/>
        <end position="43"/>
    </location>
</feature>
<comment type="subcellular location">
    <subcellularLocation>
        <location evidence="5">Endomembrane system</location>
        <topology evidence="5">Single-pass membrane protein</topology>
    </subcellularLocation>
    <subcellularLocation>
        <location evidence="1">Membrane</location>
        <topology evidence="1">Single-pass type II membrane protein</topology>
    </subcellularLocation>
</comment>
<keyword evidence="7" id="KW-0812">Transmembrane</keyword>
<evidence type="ECO:0000313" key="9">
    <source>
        <dbReference type="EnsemblPlants" id="Pp3c4_15100V3.1"/>
    </source>
</evidence>
<dbReference type="EMBL" id="ABEU02000004">
    <property type="protein sequence ID" value="PNR55340.1"/>
    <property type="molecule type" value="Genomic_DNA"/>
</dbReference>
<evidence type="ECO:0000256" key="5">
    <source>
        <dbReference type="ARBA" id="ARBA00037847"/>
    </source>
</evidence>
<keyword evidence="4" id="KW-0735">Signal-anchor</keyword>
<evidence type="ECO:0000313" key="10">
    <source>
        <dbReference type="Proteomes" id="UP000006727"/>
    </source>
</evidence>
<proteinExistence type="inferred from homology"/>
<dbReference type="InterPro" id="IPR004159">
    <property type="entry name" value="Put_SAM_MeTrfase"/>
</dbReference>
<protein>
    <recommendedName>
        <fullName evidence="11">Methyltransferase type 11 domain-containing protein</fullName>
    </recommendedName>
</protein>
<evidence type="ECO:0000256" key="4">
    <source>
        <dbReference type="ARBA" id="ARBA00022968"/>
    </source>
</evidence>
<keyword evidence="7" id="KW-1133">Transmembrane helix</keyword>
<dbReference type="GeneID" id="112281074"/>
<dbReference type="GO" id="GO:0008168">
    <property type="term" value="F:methyltransferase activity"/>
    <property type="evidence" value="ECO:0007669"/>
    <property type="project" value="UniProtKB-KW"/>
</dbReference>
<dbReference type="RefSeq" id="XP_024373012.1">
    <property type="nucleotide sequence ID" value="XM_024517244.2"/>
</dbReference>
<dbReference type="PaxDb" id="3218-PP1S13_428V6.1"/>
<sequence>MHREVLSQGIVKSEFQRSSASSDRSPLREAVKNSQKHHGLMGGRNVHRGTPNWVYVFIGLLLLVITGSLTFLTSFVQENNLHVDNIARSALLSLKITDLKEKVLKTKTESQDIVLKNTPTSLQNALADLKRERLRSLSVLAEITSELDGIVKLLTTHLSKKEVLDMIATSVRNKPLENVSKDEQEIKYVAKTTSSIIRAQSQDDDYNDEVATSSDPLYDFFMQEEIRTYIKVMENRGGLRNFMGVNSTYGAIGHACVTNKPLLEKYMDYKVGGDCRDDWLIAQQLIIRGCEPLPRRRCRARGPQMLRARRPTNVSLWTIPADDDFRWDSYYCKNFTCLADYKHRKKFFKCNPCFDLLGHEKQRWVVPNTTDAEFLIEDVLTIKPGELRIGLDYSMGTGTFAARMKEHDITIITATLNLGAPFSETIAHRGLVPLYISINQRLPFFDNTLDIVHTTLLLDGWIDHQLLDFVLFDFDRVLRPGGLLWIDRFFSVEEDISQYVLYFKRLRYKVHRWTTVPKTDRPERNEVYFSAVWEKPHSPSS</sequence>
<feature type="transmembrane region" description="Helical" evidence="7">
    <location>
        <begin position="53"/>
        <end position="76"/>
    </location>
</feature>
<dbReference type="PANTHER" id="PTHR44067">
    <property type="entry name" value="S-ADENOSYL-L-METHIONINE-DEPENDENT METHYLTRANSFERASE SUPERFAMILY PROTEIN-RELATED"/>
    <property type="match status" value="1"/>
</dbReference>
<keyword evidence="7" id="KW-0472">Membrane</keyword>
<evidence type="ECO:0008006" key="11">
    <source>
        <dbReference type="Google" id="ProtNLM"/>
    </source>
</evidence>
<evidence type="ECO:0000256" key="3">
    <source>
        <dbReference type="ARBA" id="ARBA00022603"/>
    </source>
</evidence>
<evidence type="ECO:0000313" key="8">
    <source>
        <dbReference type="EMBL" id="PNR55340.1"/>
    </source>
</evidence>
<dbReference type="Pfam" id="PF03141">
    <property type="entry name" value="Methyltransf_29"/>
    <property type="match status" value="1"/>
</dbReference>
<evidence type="ECO:0000256" key="2">
    <source>
        <dbReference type="ARBA" id="ARBA00008361"/>
    </source>
</evidence>
<dbReference type="InterPro" id="IPR053223">
    <property type="entry name" value="Prob_Methyltransferase"/>
</dbReference>
<evidence type="ECO:0000256" key="7">
    <source>
        <dbReference type="SAM" id="Phobius"/>
    </source>
</evidence>
<reference evidence="8 10" key="2">
    <citation type="journal article" date="2018" name="Plant J.">
        <title>The Physcomitrella patens chromosome-scale assembly reveals moss genome structure and evolution.</title>
        <authorList>
            <person name="Lang D."/>
            <person name="Ullrich K.K."/>
            <person name="Murat F."/>
            <person name="Fuchs J."/>
            <person name="Jenkins J."/>
            <person name="Haas F.B."/>
            <person name="Piednoel M."/>
            <person name="Gundlach H."/>
            <person name="Van Bel M."/>
            <person name="Meyberg R."/>
            <person name="Vives C."/>
            <person name="Morata J."/>
            <person name="Symeonidi A."/>
            <person name="Hiss M."/>
            <person name="Muchero W."/>
            <person name="Kamisugi Y."/>
            <person name="Saleh O."/>
            <person name="Blanc G."/>
            <person name="Decker E.L."/>
            <person name="van Gessel N."/>
            <person name="Grimwood J."/>
            <person name="Hayes R.D."/>
            <person name="Graham S.W."/>
            <person name="Gunter L.E."/>
            <person name="McDaniel S.F."/>
            <person name="Hoernstein S.N.W."/>
            <person name="Larsson A."/>
            <person name="Li F.W."/>
            <person name="Perroud P.F."/>
            <person name="Phillips J."/>
            <person name="Ranjan P."/>
            <person name="Rokshar D.S."/>
            <person name="Rothfels C.J."/>
            <person name="Schneider L."/>
            <person name="Shu S."/>
            <person name="Stevenson D.W."/>
            <person name="Thummler F."/>
            <person name="Tillich M."/>
            <person name="Villarreal Aguilar J.C."/>
            <person name="Widiez T."/>
            <person name="Wong G.K."/>
            <person name="Wymore A."/>
            <person name="Zhang Y."/>
            <person name="Zimmer A.D."/>
            <person name="Quatrano R.S."/>
            <person name="Mayer K.F.X."/>
            <person name="Goodstein D."/>
            <person name="Casacuberta J.M."/>
            <person name="Vandepoele K."/>
            <person name="Reski R."/>
            <person name="Cuming A.C."/>
            <person name="Tuskan G.A."/>
            <person name="Maumus F."/>
            <person name="Salse J."/>
            <person name="Schmutz J."/>
            <person name="Rensing S.A."/>
        </authorList>
    </citation>
    <scope>NUCLEOTIDE SEQUENCE [LARGE SCALE GENOMIC DNA]</scope>
    <source>
        <strain evidence="9 10">cv. Gransden 2004</strain>
    </source>
</reference>
<dbReference type="Gene3D" id="3.40.50.150">
    <property type="entry name" value="Vaccinia Virus protein VP39"/>
    <property type="match status" value="1"/>
</dbReference>
<dbReference type="InterPro" id="IPR029063">
    <property type="entry name" value="SAM-dependent_MTases_sf"/>
</dbReference>
<accession>A0A2K1KNJ1</accession>
<keyword evidence="3" id="KW-0489">Methyltransferase</keyword>
<evidence type="ECO:0000256" key="6">
    <source>
        <dbReference type="SAM" id="MobiDB-lite"/>
    </source>
</evidence>
<dbReference type="OrthoDB" id="2013992at2759"/>
<dbReference type="PANTHER" id="PTHR44067:SF1">
    <property type="entry name" value="S-ADENOSYL-L-METHIONINE-DEPENDENT METHYLTRANSFERASES SUPERFAMILY PROTEIN"/>
    <property type="match status" value="1"/>
</dbReference>
<evidence type="ECO:0000256" key="1">
    <source>
        <dbReference type="ARBA" id="ARBA00004606"/>
    </source>
</evidence>
<dbReference type="EnsemblPlants" id="Pp3c4_15100V3.1">
    <property type="protein sequence ID" value="Pp3c4_15100V3.1"/>
    <property type="gene ID" value="Pp3c4_15100"/>
</dbReference>
<dbReference type="EnsemblPlants" id="Pp3c4_15100V3.2">
    <property type="protein sequence ID" value="Pp3c4_15100V3.2"/>
    <property type="gene ID" value="Pp3c4_15100"/>
</dbReference>
<dbReference type="Gramene" id="Pp3c4_15100V3.1">
    <property type="protein sequence ID" value="Pp3c4_15100V3.1"/>
    <property type="gene ID" value="Pp3c4_15100"/>
</dbReference>
<reference evidence="8 10" key="1">
    <citation type="journal article" date="2008" name="Science">
        <title>The Physcomitrella genome reveals evolutionary insights into the conquest of land by plants.</title>
        <authorList>
            <person name="Rensing S."/>
            <person name="Lang D."/>
            <person name="Zimmer A."/>
            <person name="Terry A."/>
            <person name="Salamov A."/>
            <person name="Shapiro H."/>
            <person name="Nishiyama T."/>
            <person name="Perroud P.-F."/>
            <person name="Lindquist E."/>
            <person name="Kamisugi Y."/>
            <person name="Tanahashi T."/>
            <person name="Sakakibara K."/>
            <person name="Fujita T."/>
            <person name="Oishi K."/>
            <person name="Shin-I T."/>
            <person name="Kuroki Y."/>
            <person name="Toyoda A."/>
            <person name="Suzuki Y."/>
            <person name="Hashimoto A."/>
            <person name="Yamaguchi K."/>
            <person name="Sugano A."/>
            <person name="Kohara Y."/>
            <person name="Fujiyama A."/>
            <person name="Anterola A."/>
            <person name="Aoki S."/>
            <person name="Ashton N."/>
            <person name="Barbazuk W.B."/>
            <person name="Barker E."/>
            <person name="Bennetzen J."/>
            <person name="Bezanilla M."/>
            <person name="Blankenship R."/>
            <person name="Cho S.H."/>
            <person name="Dutcher S."/>
            <person name="Estelle M."/>
            <person name="Fawcett J.A."/>
            <person name="Gundlach H."/>
            <person name="Hanada K."/>
            <person name="Heyl A."/>
            <person name="Hicks K.A."/>
            <person name="Hugh J."/>
            <person name="Lohr M."/>
            <person name="Mayer K."/>
            <person name="Melkozernov A."/>
            <person name="Murata T."/>
            <person name="Nelson D."/>
            <person name="Pils B."/>
            <person name="Prigge M."/>
            <person name="Reiss B."/>
            <person name="Renner T."/>
            <person name="Rombauts S."/>
            <person name="Rushton P."/>
            <person name="Sanderfoot A."/>
            <person name="Schween G."/>
            <person name="Shiu S.-H."/>
            <person name="Stueber K."/>
            <person name="Theodoulou F.L."/>
            <person name="Tu H."/>
            <person name="Van de Peer Y."/>
            <person name="Verrier P.J."/>
            <person name="Waters E."/>
            <person name="Wood A."/>
            <person name="Yang L."/>
            <person name="Cove D."/>
            <person name="Cuming A."/>
            <person name="Hasebe M."/>
            <person name="Lucas S."/>
            <person name="Mishler D.B."/>
            <person name="Reski R."/>
            <person name="Grigoriev I."/>
            <person name="Quatrano R.S."/>
            <person name="Boore J.L."/>
        </authorList>
    </citation>
    <scope>NUCLEOTIDE SEQUENCE [LARGE SCALE GENOMIC DNA]</scope>
    <source>
        <strain evidence="9 10">cv. Gransden 2004</strain>
    </source>
</reference>
<dbReference type="GO" id="GO:0032259">
    <property type="term" value="P:methylation"/>
    <property type="evidence" value="ECO:0007669"/>
    <property type="project" value="UniProtKB-KW"/>
</dbReference>
<keyword evidence="3" id="KW-0808">Transferase</keyword>
<dbReference type="GO" id="GO:0012505">
    <property type="term" value="C:endomembrane system"/>
    <property type="evidence" value="ECO:0007669"/>
    <property type="project" value="UniProtKB-SubCell"/>
</dbReference>
<keyword evidence="10" id="KW-1185">Reference proteome</keyword>
<gene>
    <name evidence="9" type="primary">LOC112281074</name>
    <name evidence="8" type="ORF">PHYPA_006237</name>
</gene>
<dbReference type="SUPFAM" id="SSF53335">
    <property type="entry name" value="S-adenosyl-L-methionine-dependent methyltransferases"/>
    <property type="match status" value="1"/>
</dbReference>
<reference evidence="9" key="3">
    <citation type="submission" date="2020-12" db="UniProtKB">
        <authorList>
            <consortium name="EnsemblPlants"/>
        </authorList>
    </citation>
    <scope>IDENTIFICATION</scope>
</reference>